<name>A0AAN8WXM7_HALRR</name>
<proteinExistence type="predicted"/>
<dbReference type="Proteomes" id="UP001381693">
    <property type="component" value="Unassembled WGS sequence"/>
</dbReference>
<sequence length="64" mass="7615">MPLGGDLHRNRCSEYTIRHGERQGKVNEIRERSVLHKNKACVKRQQMQTNIAFANKRERDRSHE</sequence>
<reference evidence="1 2" key="1">
    <citation type="submission" date="2023-11" db="EMBL/GenBank/DDBJ databases">
        <title>Halocaridina rubra genome assembly.</title>
        <authorList>
            <person name="Smith C."/>
        </authorList>
    </citation>
    <scope>NUCLEOTIDE SEQUENCE [LARGE SCALE GENOMIC DNA]</scope>
    <source>
        <strain evidence="1">EP-1</strain>
        <tissue evidence="1">Whole</tissue>
    </source>
</reference>
<dbReference type="AlphaFoldDB" id="A0AAN8WXM7"/>
<gene>
    <name evidence="1" type="ORF">SK128_015576</name>
</gene>
<accession>A0AAN8WXM7</accession>
<evidence type="ECO:0000313" key="1">
    <source>
        <dbReference type="EMBL" id="KAK7072341.1"/>
    </source>
</evidence>
<dbReference type="EMBL" id="JAXCGZ010013536">
    <property type="protein sequence ID" value="KAK7072341.1"/>
    <property type="molecule type" value="Genomic_DNA"/>
</dbReference>
<keyword evidence="2" id="KW-1185">Reference proteome</keyword>
<protein>
    <submittedName>
        <fullName evidence="1">Uncharacterized protein</fullName>
    </submittedName>
</protein>
<evidence type="ECO:0000313" key="2">
    <source>
        <dbReference type="Proteomes" id="UP001381693"/>
    </source>
</evidence>
<comment type="caution">
    <text evidence="1">The sequence shown here is derived from an EMBL/GenBank/DDBJ whole genome shotgun (WGS) entry which is preliminary data.</text>
</comment>
<organism evidence="1 2">
    <name type="scientific">Halocaridina rubra</name>
    <name type="common">Hawaiian red shrimp</name>
    <dbReference type="NCBI Taxonomy" id="373956"/>
    <lineage>
        <taxon>Eukaryota</taxon>
        <taxon>Metazoa</taxon>
        <taxon>Ecdysozoa</taxon>
        <taxon>Arthropoda</taxon>
        <taxon>Crustacea</taxon>
        <taxon>Multicrustacea</taxon>
        <taxon>Malacostraca</taxon>
        <taxon>Eumalacostraca</taxon>
        <taxon>Eucarida</taxon>
        <taxon>Decapoda</taxon>
        <taxon>Pleocyemata</taxon>
        <taxon>Caridea</taxon>
        <taxon>Atyoidea</taxon>
        <taxon>Atyidae</taxon>
        <taxon>Halocaridina</taxon>
    </lineage>
</organism>